<feature type="transmembrane region" description="Helical" evidence="1">
    <location>
        <begin position="184"/>
        <end position="207"/>
    </location>
</feature>
<sequence>MNHNQRGITGIYTLTALIALAIGAAIFAYQLNEAFRLKAVIIDEMVRAPIPGTMTFDAQAGELTLFIEQPPADKRELRRRPASLTCVALDTNTDQTFAMVDLLAAETNVDPSLFARGLADPDDEIADVPLYDTETVSAYGSWQITLDQPASILITTTVDADDLPEHPLTLAAGQSNLRDLLNELISGATALTLGFTACVIILVIGYMRTTQDRTPRSQMPPPPGVTE</sequence>
<keyword evidence="1" id="KW-1133">Transmembrane helix</keyword>
<dbReference type="RefSeq" id="WP_145445357.1">
    <property type="nucleotide sequence ID" value="NZ_CP036280.1"/>
</dbReference>
<evidence type="ECO:0000313" key="2">
    <source>
        <dbReference type="EMBL" id="QDU71214.1"/>
    </source>
</evidence>
<proteinExistence type="predicted"/>
<feature type="transmembrane region" description="Helical" evidence="1">
    <location>
        <begin position="12"/>
        <end position="31"/>
    </location>
</feature>
<evidence type="ECO:0000313" key="3">
    <source>
        <dbReference type="Proteomes" id="UP000320386"/>
    </source>
</evidence>
<dbReference type="KEGG" id="mcad:Pan265_10630"/>
<keyword evidence="1" id="KW-0472">Membrane</keyword>
<evidence type="ECO:0000256" key="1">
    <source>
        <dbReference type="SAM" id="Phobius"/>
    </source>
</evidence>
<gene>
    <name evidence="2" type="ORF">Pan265_10630</name>
</gene>
<name>A0A518BWB5_9BACT</name>
<protein>
    <submittedName>
        <fullName evidence="2">Uncharacterized protein</fullName>
    </submittedName>
</protein>
<dbReference type="EMBL" id="CP036280">
    <property type="protein sequence ID" value="QDU71214.1"/>
    <property type="molecule type" value="Genomic_DNA"/>
</dbReference>
<reference evidence="2 3" key="1">
    <citation type="submission" date="2019-02" db="EMBL/GenBank/DDBJ databases">
        <title>Deep-cultivation of Planctomycetes and their phenomic and genomic characterization uncovers novel biology.</title>
        <authorList>
            <person name="Wiegand S."/>
            <person name="Jogler M."/>
            <person name="Boedeker C."/>
            <person name="Pinto D."/>
            <person name="Vollmers J."/>
            <person name="Rivas-Marin E."/>
            <person name="Kohn T."/>
            <person name="Peeters S.H."/>
            <person name="Heuer A."/>
            <person name="Rast P."/>
            <person name="Oberbeckmann S."/>
            <person name="Bunk B."/>
            <person name="Jeske O."/>
            <person name="Meyerdierks A."/>
            <person name="Storesund J.E."/>
            <person name="Kallscheuer N."/>
            <person name="Luecker S."/>
            <person name="Lage O.M."/>
            <person name="Pohl T."/>
            <person name="Merkel B.J."/>
            <person name="Hornburger P."/>
            <person name="Mueller R.-W."/>
            <person name="Bruemmer F."/>
            <person name="Labrenz M."/>
            <person name="Spormann A.M."/>
            <person name="Op den Camp H."/>
            <person name="Overmann J."/>
            <person name="Amann R."/>
            <person name="Jetten M.S.M."/>
            <person name="Mascher T."/>
            <person name="Medema M.H."/>
            <person name="Devos D.P."/>
            <person name="Kaster A.-K."/>
            <person name="Ovreas L."/>
            <person name="Rohde M."/>
            <person name="Galperin M.Y."/>
            <person name="Jogler C."/>
        </authorList>
    </citation>
    <scope>NUCLEOTIDE SEQUENCE [LARGE SCALE GENOMIC DNA]</scope>
    <source>
        <strain evidence="2 3">Pan265</strain>
    </source>
</reference>
<accession>A0A518BWB5</accession>
<organism evidence="2 3">
    <name type="scientific">Mucisphaera calidilacus</name>
    <dbReference type="NCBI Taxonomy" id="2527982"/>
    <lineage>
        <taxon>Bacteria</taxon>
        <taxon>Pseudomonadati</taxon>
        <taxon>Planctomycetota</taxon>
        <taxon>Phycisphaerae</taxon>
        <taxon>Phycisphaerales</taxon>
        <taxon>Phycisphaeraceae</taxon>
        <taxon>Mucisphaera</taxon>
    </lineage>
</organism>
<keyword evidence="1" id="KW-0812">Transmembrane</keyword>
<dbReference type="AlphaFoldDB" id="A0A518BWB5"/>
<keyword evidence="3" id="KW-1185">Reference proteome</keyword>
<dbReference type="Proteomes" id="UP000320386">
    <property type="component" value="Chromosome"/>
</dbReference>